<gene>
    <name evidence="1" type="ORF">CDAR_434211</name>
</gene>
<dbReference type="AlphaFoldDB" id="A0AAV4WFZ3"/>
<evidence type="ECO:0000313" key="2">
    <source>
        <dbReference type="Proteomes" id="UP001054837"/>
    </source>
</evidence>
<keyword evidence="2" id="KW-1185">Reference proteome</keyword>
<dbReference type="EMBL" id="BPLQ01014614">
    <property type="protein sequence ID" value="GIY81446.1"/>
    <property type="molecule type" value="Genomic_DNA"/>
</dbReference>
<dbReference type="Proteomes" id="UP001054837">
    <property type="component" value="Unassembled WGS sequence"/>
</dbReference>
<protein>
    <submittedName>
        <fullName evidence="1">Uncharacterized protein</fullName>
    </submittedName>
</protein>
<sequence length="104" mass="12666">MDFRILSSEVIFWRTEHEFLKNDTLTLRCRLWESRMSQKMHFFCKTRLSIVRAHFLLTLDRFSWITLQDKKVASLRTADEGSPLLEMKLFFVELEEEEKIHRNN</sequence>
<comment type="caution">
    <text evidence="1">The sequence shown here is derived from an EMBL/GenBank/DDBJ whole genome shotgun (WGS) entry which is preliminary data.</text>
</comment>
<organism evidence="1 2">
    <name type="scientific">Caerostris darwini</name>
    <dbReference type="NCBI Taxonomy" id="1538125"/>
    <lineage>
        <taxon>Eukaryota</taxon>
        <taxon>Metazoa</taxon>
        <taxon>Ecdysozoa</taxon>
        <taxon>Arthropoda</taxon>
        <taxon>Chelicerata</taxon>
        <taxon>Arachnida</taxon>
        <taxon>Araneae</taxon>
        <taxon>Araneomorphae</taxon>
        <taxon>Entelegynae</taxon>
        <taxon>Araneoidea</taxon>
        <taxon>Araneidae</taxon>
        <taxon>Caerostris</taxon>
    </lineage>
</organism>
<accession>A0AAV4WFZ3</accession>
<proteinExistence type="predicted"/>
<evidence type="ECO:0000313" key="1">
    <source>
        <dbReference type="EMBL" id="GIY81446.1"/>
    </source>
</evidence>
<reference evidence="1 2" key="1">
    <citation type="submission" date="2021-06" db="EMBL/GenBank/DDBJ databases">
        <title>Caerostris darwini draft genome.</title>
        <authorList>
            <person name="Kono N."/>
            <person name="Arakawa K."/>
        </authorList>
    </citation>
    <scope>NUCLEOTIDE SEQUENCE [LARGE SCALE GENOMIC DNA]</scope>
</reference>
<name>A0AAV4WFZ3_9ARAC</name>